<dbReference type="Pfam" id="PF04378">
    <property type="entry name" value="RsmJ"/>
    <property type="match status" value="1"/>
</dbReference>
<keyword evidence="1" id="KW-0694">RNA-binding</keyword>
<dbReference type="EC" id="2.1.1.266" evidence="1"/>
<feature type="binding site" evidence="1">
    <location>
        <position position="18"/>
    </location>
    <ligand>
        <name>S-adenosyl-L-methionine</name>
        <dbReference type="ChEBI" id="CHEBI:59789"/>
    </ligand>
</feature>
<keyword evidence="3" id="KW-1185">Reference proteome</keyword>
<feature type="binding site" evidence="1">
    <location>
        <position position="117"/>
    </location>
    <ligand>
        <name>S-adenosyl-L-methionine</name>
        <dbReference type="ChEBI" id="CHEBI:59789"/>
    </ligand>
</feature>
<feature type="binding site" evidence="1">
    <location>
        <begin position="142"/>
        <end position="143"/>
    </location>
    <ligand>
        <name>S-adenosyl-L-methionine</name>
        <dbReference type="ChEBI" id="CHEBI:59789"/>
    </ligand>
</feature>
<evidence type="ECO:0000313" key="3">
    <source>
        <dbReference type="Proteomes" id="UP001156831"/>
    </source>
</evidence>
<dbReference type="RefSeq" id="WP_280599108.1">
    <property type="nucleotide sequence ID" value="NZ_JARXRN010000015.1"/>
</dbReference>
<reference evidence="2 3" key="1">
    <citation type="submission" date="2023-04" db="EMBL/GenBank/DDBJ databases">
        <title>Luteimonas sp. M1R5S18.</title>
        <authorList>
            <person name="Sun J.-Q."/>
        </authorList>
    </citation>
    <scope>NUCLEOTIDE SEQUENCE [LARGE SCALE GENOMIC DNA]</scope>
    <source>
        <strain evidence="2 3">M1R5S18</strain>
    </source>
</reference>
<feature type="site" description="Interaction with substrate rRNA" evidence="1">
    <location>
        <position position="3"/>
    </location>
</feature>
<proteinExistence type="inferred from homology"/>
<comment type="subunit">
    <text evidence="1">Monomer.</text>
</comment>
<keyword evidence="1" id="KW-0949">S-adenosyl-L-methionine</keyword>
<dbReference type="EMBL" id="JARXRN010000015">
    <property type="protein sequence ID" value="MDH5829115.1"/>
    <property type="molecule type" value="Genomic_DNA"/>
</dbReference>
<feature type="binding site" evidence="1">
    <location>
        <position position="99"/>
    </location>
    <ligand>
        <name>S-adenosyl-L-methionine</name>
        <dbReference type="ChEBI" id="CHEBI:59789"/>
    </ligand>
</feature>
<dbReference type="Gene3D" id="3.40.50.150">
    <property type="entry name" value="Vaccinia Virus protein VP39"/>
    <property type="match status" value="1"/>
</dbReference>
<comment type="similarity">
    <text evidence="1">Belongs to the RlmJ family.</text>
</comment>
<feature type="active site" description="Proton acceptor" evidence="1">
    <location>
        <position position="168"/>
    </location>
</feature>
<evidence type="ECO:0000313" key="2">
    <source>
        <dbReference type="EMBL" id="MDH5829115.1"/>
    </source>
</evidence>
<dbReference type="InterPro" id="IPR029063">
    <property type="entry name" value="SAM-dependent_MTases_sf"/>
</dbReference>
<feature type="binding site" evidence="1">
    <location>
        <position position="41"/>
    </location>
    <ligand>
        <name>S-adenosyl-L-methionine</name>
        <dbReference type="ChEBI" id="CHEBI:59789"/>
    </ligand>
</feature>
<organism evidence="2 3">
    <name type="scientific">Luteimonas rhizosphaericola</name>
    <dbReference type="NCBI Taxonomy" id="3042024"/>
    <lineage>
        <taxon>Bacteria</taxon>
        <taxon>Pseudomonadati</taxon>
        <taxon>Pseudomonadota</taxon>
        <taxon>Gammaproteobacteria</taxon>
        <taxon>Lysobacterales</taxon>
        <taxon>Lysobacteraceae</taxon>
        <taxon>Luteimonas</taxon>
    </lineage>
</organism>
<gene>
    <name evidence="1 2" type="primary">rlmJ</name>
    <name evidence="2" type="ORF">QFW80_01065</name>
</gene>
<dbReference type="Proteomes" id="UP001156831">
    <property type="component" value="Unassembled WGS sequence"/>
</dbReference>
<dbReference type="SUPFAM" id="SSF53335">
    <property type="entry name" value="S-adenosyl-L-methionine-dependent methyltransferases"/>
    <property type="match status" value="1"/>
</dbReference>
<evidence type="ECO:0000256" key="1">
    <source>
        <dbReference type="HAMAP-Rule" id="MF_00934"/>
    </source>
</evidence>
<dbReference type="HAMAP" id="MF_00934">
    <property type="entry name" value="23SrRNA_methyltr_J"/>
    <property type="match status" value="1"/>
</dbReference>
<comment type="catalytic activity">
    <reaction evidence="1">
        <text>adenosine(2030) in 23S rRNA + S-adenosyl-L-methionine = N(6)-methyladenosine(2030) in 23S rRNA + S-adenosyl-L-homocysteine + H(+)</text>
        <dbReference type="Rhea" id="RHEA:43736"/>
        <dbReference type="Rhea" id="RHEA-COMP:10668"/>
        <dbReference type="Rhea" id="RHEA-COMP:10669"/>
        <dbReference type="ChEBI" id="CHEBI:15378"/>
        <dbReference type="ChEBI" id="CHEBI:57856"/>
        <dbReference type="ChEBI" id="CHEBI:59789"/>
        <dbReference type="ChEBI" id="CHEBI:74411"/>
        <dbReference type="ChEBI" id="CHEBI:74449"/>
        <dbReference type="EC" id="2.1.1.266"/>
    </reaction>
</comment>
<accession>A0ABT6JEL6</accession>
<comment type="function">
    <text evidence="1">Specifically methylates the adenine in position 2030 of 23S rRNA.</text>
</comment>
<comment type="caution">
    <text evidence="2">The sequence shown here is derived from an EMBL/GenBank/DDBJ whole genome shotgun (WGS) entry which is preliminary data.</text>
</comment>
<keyword evidence="1" id="KW-0698">rRNA processing</keyword>
<feature type="binding site" evidence="1">
    <location>
        <position position="168"/>
    </location>
    <ligand>
        <name>S-adenosyl-L-methionine</name>
        <dbReference type="ChEBI" id="CHEBI:59789"/>
    </ligand>
</feature>
<dbReference type="PANTHER" id="PTHR37426:SF1">
    <property type="entry name" value="RIBOSOMAL RNA LARGE SUBUNIT METHYLTRANSFERASE J"/>
    <property type="match status" value="1"/>
</dbReference>
<dbReference type="InterPro" id="IPR007473">
    <property type="entry name" value="RlmJ"/>
</dbReference>
<sequence length="285" mass="30962">MNYRHAFHAGNHADVFKHAVLLALCDALVAKPSPCFALDTHAGRGLYRLDDPEAQRTGEAVDGVEAVMRCARVPPALDRYRDAIAACRAVHGDTAYPGSPWLLAHALRAQDRIACCELQADEAAALKRELGADPRIGVHQRDGYAAVGALLPPRPEGVRIGRGLVLVDPPYEAQRAEFDPALAALREGLGRWPQGMFVLWYPIKQRATVQPFLRRAAHLPAKSVLCAELMVAEESALRMSGSGLLLCNPPWRFDAGLETLLAALRSVLAPRGGAHRVQWLRAADA</sequence>
<keyword evidence="1" id="KW-0489">Methyltransferase</keyword>
<dbReference type="PANTHER" id="PTHR37426">
    <property type="entry name" value="RIBOSOMAL RNA LARGE SUBUNIT METHYLTRANSFERASE J"/>
    <property type="match status" value="1"/>
</dbReference>
<keyword evidence="1" id="KW-0808">Transferase</keyword>
<protein>
    <recommendedName>
        <fullName evidence="1">Ribosomal RNA large subunit methyltransferase J</fullName>
        <ecNumber evidence="1">2.1.1.266</ecNumber>
    </recommendedName>
    <alternativeName>
        <fullName evidence="1">23S rRNA (adenine(2030)-N6)-methyltransferase</fullName>
    </alternativeName>
    <alternativeName>
        <fullName evidence="1">23S rRNA m6A2030 methyltransferase</fullName>
    </alternativeName>
</protein>
<name>A0ABT6JEL6_9GAMM</name>